<feature type="transmembrane region" description="Helical" evidence="5">
    <location>
        <begin position="33"/>
        <end position="50"/>
    </location>
</feature>
<dbReference type="AlphaFoldDB" id="A0A1G9U6F1"/>
<dbReference type="OrthoDB" id="9800202at2"/>
<evidence type="ECO:0000256" key="1">
    <source>
        <dbReference type="ARBA" id="ARBA00004127"/>
    </source>
</evidence>
<name>A0A1G9U6F1_9FIRM</name>
<sequence>MSGFVHRLPLWLKALKDDAIVLYYAWKHPQTPAYIKGLMLAVLVYVFSPIDVIPDYLLFLGITDDALLLPTAVIYLSRLLPDAVRAECYSSSLRWRNRLPWLLGLLVVALIGWLTLCLLGIAYLVAK</sequence>
<reference evidence="7 8" key="1">
    <citation type="submission" date="2016-10" db="EMBL/GenBank/DDBJ databases">
        <authorList>
            <person name="de Groot N.N."/>
        </authorList>
    </citation>
    <scope>NUCLEOTIDE SEQUENCE [LARGE SCALE GENOMIC DNA]</scope>
    <source>
        <strain evidence="7 8">DSM 1736</strain>
    </source>
</reference>
<dbReference type="InterPro" id="IPR010652">
    <property type="entry name" value="DUF1232"/>
</dbReference>
<keyword evidence="8" id="KW-1185">Reference proteome</keyword>
<evidence type="ECO:0000313" key="7">
    <source>
        <dbReference type="EMBL" id="SDM55442.1"/>
    </source>
</evidence>
<dbReference type="STRING" id="146817.SAMN04488502_105204"/>
<proteinExistence type="predicted"/>
<organism evidence="7 8">
    <name type="scientific">Dendrosporobacter quercicolus</name>
    <dbReference type="NCBI Taxonomy" id="146817"/>
    <lineage>
        <taxon>Bacteria</taxon>
        <taxon>Bacillati</taxon>
        <taxon>Bacillota</taxon>
        <taxon>Negativicutes</taxon>
        <taxon>Selenomonadales</taxon>
        <taxon>Sporomusaceae</taxon>
        <taxon>Dendrosporobacter</taxon>
    </lineage>
</organism>
<keyword evidence="2 5" id="KW-0812">Transmembrane</keyword>
<protein>
    <recommendedName>
        <fullName evidence="6">DUF1232 domain-containing protein</fullName>
    </recommendedName>
</protein>
<gene>
    <name evidence="7" type="ORF">SAMN04488502_105204</name>
</gene>
<accession>A0A1G9U6F1</accession>
<evidence type="ECO:0000256" key="3">
    <source>
        <dbReference type="ARBA" id="ARBA00022989"/>
    </source>
</evidence>
<comment type="subcellular location">
    <subcellularLocation>
        <location evidence="1">Endomembrane system</location>
        <topology evidence="1">Multi-pass membrane protein</topology>
    </subcellularLocation>
</comment>
<dbReference type="Pfam" id="PF06803">
    <property type="entry name" value="DUF1232"/>
    <property type="match status" value="1"/>
</dbReference>
<feature type="transmembrane region" description="Helical" evidence="5">
    <location>
        <begin position="56"/>
        <end position="80"/>
    </location>
</feature>
<evidence type="ECO:0000259" key="6">
    <source>
        <dbReference type="Pfam" id="PF06803"/>
    </source>
</evidence>
<evidence type="ECO:0000256" key="4">
    <source>
        <dbReference type="ARBA" id="ARBA00023136"/>
    </source>
</evidence>
<dbReference type="GO" id="GO:0012505">
    <property type="term" value="C:endomembrane system"/>
    <property type="evidence" value="ECO:0007669"/>
    <property type="project" value="UniProtKB-SubCell"/>
</dbReference>
<feature type="domain" description="DUF1232" evidence="6">
    <location>
        <begin position="36"/>
        <end position="70"/>
    </location>
</feature>
<keyword evidence="3 5" id="KW-1133">Transmembrane helix</keyword>
<evidence type="ECO:0000313" key="8">
    <source>
        <dbReference type="Proteomes" id="UP000214880"/>
    </source>
</evidence>
<dbReference type="Proteomes" id="UP000214880">
    <property type="component" value="Unassembled WGS sequence"/>
</dbReference>
<evidence type="ECO:0000256" key="5">
    <source>
        <dbReference type="SAM" id="Phobius"/>
    </source>
</evidence>
<keyword evidence="4 5" id="KW-0472">Membrane</keyword>
<feature type="transmembrane region" description="Helical" evidence="5">
    <location>
        <begin position="101"/>
        <end position="126"/>
    </location>
</feature>
<evidence type="ECO:0000256" key="2">
    <source>
        <dbReference type="ARBA" id="ARBA00022692"/>
    </source>
</evidence>
<dbReference type="RefSeq" id="WP_092073195.1">
    <property type="nucleotide sequence ID" value="NZ_FNHB01000005.1"/>
</dbReference>
<dbReference type="EMBL" id="FNHB01000005">
    <property type="protein sequence ID" value="SDM55442.1"/>
    <property type="molecule type" value="Genomic_DNA"/>
</dbReference>